<reference evidence="4 5" key="1">
    <citation type="submission" date="2020-08" db="EMBL/GenBank/DDBJ databases">
        <title>Sequencing the genomes of 1000 actinobacteria strains.</title>
        <authorList>
            <person name="Klenk H.-P."/>
        </authorList>
    </citation>
    <scope>NUCLEOTIDE SEQUENCE [LARGE SCALE GENOMIC DNA]</scope>
    <source>
        <strain evidence="4 5">DSM 44551</strain>
    </source>
</reference>
<keyword evidence="5" id="KW-1185">Reference proteome</keyword>
<dbReference type="GO" id="GO:0016747">
    <property type="term" value="F:acyltransferase activity, transferring groups other than amino-acyl groups"/>
    <property type="evidence" value="ECO:0007669"/>
    <property type="project" value="InterPro"/>
</dbReference>
<dbReference type="InterPro" id="IPR050832">
    <property type="entry name" value="Bact_Acetyltransf"/>
</dbReference>
<keyword evidence="1 4" id="KW-0808">Transferase</keyword>
<feature type="domain" description="N-acetyltransferase" evidence="3">
    <location>
        <begin position="195"/>
        <end position="336"/>
    </location>
</feature>
<accession>A0A7W8QNQ2</accession>
<dbReference type="Gene3D" id="3.40.630.30">
    <property type="match status" value="1"/>
</dbReference>
<evidence type="ECO:0000256" key="1">
    <source>
        <dbReference type="ARBA" id="ARBA00022679"/>
    </source>
</evidence>
<dbReference type="InterPro" id="IPR016181">
    <property type="entry name" value="Acyl_CoA_acyltransferase"/>
</dbReference>
<sequence>MPVIQQVDPHDEQALKAWYRALRAGAAAGRERPLIAAYQEVRAALREPGAEAERSAWAAVADGAVVGSLLVELYGEGNRRVAEVDVSVPSGERGRGYGSALLAHAERIAARAGRQVLLAEAHVPAGLAPAEHPGTRFALGRGFRSVHREDHLVLDLPADEEAVAALLAAAEPRRRGYRLDTWSGPCSPEFVAEVARLRSAMERAVPTGGVHFAPRTWDPVRVREVERRLRRQGFTSIASLARAADGAPAGYSELFVPGHNPAEVYQDDTVVLAAHRGRGLGAALKAGNLARLRTDHPERRRVHTWTAAVNGPMQRINRAFGFRPVEVAHRLQRDDR</sequence>
<gene>
    <name evidence="4" type="ORF">HDA36_002885</name>
</gene>
<evidence type="ECO:0000259" key="3">
    <source>
        <dbReference type="PROSITE" id="PS51186"/>
    </source>
</evidence>
<protein>
    <submittedName>
        <fullName evidence="4">GNAT superfamily N-acetyltransferase</fullName>
    </submittedName>
</protein>
<dbReference type="Proteomes" id="UP000572635">
    <property type="component" value="Unassembled WGS sequence"/>
</dbReference>
<name>A0A7W8QNQ2_9ACTN</name>
<comment type="caution">
    <text evidence="4">The sequence shown here is derived from an EMBL/GenBank/DDBJ whole genome shotgun (WGS) entry which is preliminary data.</text>
</comment>
<dbReference type="EMBL" id="JACHDB010000001">
    <property type="protein sequence ID" value="MBB5432801.1"/>
    <property type="molecule type" value="Genomic_DNA"/>
</dbReference>
<keyword evidence="2" id="KW-0012">Acyltransferase</keyword>
<evidence type="ECO:0000313" key="4">
    <source>
        <dbReference type="EMBL" id="MBB5432801.1"/>
    </source>
</evidence>
<dbReference type="PANTHER" id="PTHR43877">
    <property type="entry name" value="AMINOALKYLPHOSPHONATE N-ACETYLTRANSFERASE-RELATED-RELATED"/>
    <property type="match status" value="1"/>
</dbReference>
<dbReference type="Pfam" id="PF00583">
    <property type="entry name" value="Acetyltransf_1"/>
    <property type="match status" value="1"/>
</dbReference>
<dbReference type="RefSeq" id="WP_184392317.1">
    <property type="nucleotide sequence ID" value="NZ_BAAAJD010000073.1"/>
</dbReference>
<evidence type="ECO:0000256" key="2">
    <source>
        <dbReference type="ARBA" id="ARBA00023315"/>
    </source>
</evidence>
<feature type="domain" description="N-acetyltransferase" evidence="3">
    <location>
        <begin position="2"/>
        <end position="159"/>
    </location>
</feature>
<dbReference type="PANTHER" id="PTHR43877:SF1">
    <property type="entry name" value="ACETYLTRANSFERASE"/>
    <property type="match status" value="1"/>
</dbReference>
<dbReference type="SUPFAM" id="SSF55729">
    <property type="entry name" value="Acyl-CoA N-acyltransferases (Nat)"/>
    <property type="match status" value="2"/>
</dbReference>
<dbReference type="AlphaFoldDB" id="A0A7W8QNQ2"/>
<dbReference type="InterPro" id="IPR000182">
    <property type="entry name" value="GNAT_dom"/>
</dbReference>
<organism evidence="4 5">
    <name type="scientific">Nocardiopsis composta</name>
    <dbReference type="NCBI Taxonomy" id="157465"/>
    <lineage>
        <taxon>Bacteria</taxon>
        <taxon>Bacillati</taxon>
        <taxon>Actinomycetota</taxon>
        <taxon>Actinomycetes</taxon>
        <taxon>Streptosporangiales</taxon>
        <taxon>Nocardiopsidaceae</taxon>
        <taxon>Nocardiopsis</taxon>
    </lineage>
</organism>
<evidence type="ECO:0000313" key="5">
    <source>
        <dbReference type="Proteomes" id="UP000572635"/>
    </source>
</evidence>
<dbReference type="CDD" id="cd04301">
    <property type="entry name" value="NAT_SF"/>
    <property type="match status" value="1"/>
</dbReference>
<proteinExistence type="predicted"/>
<dbReference type="PROSITE" id="PS51186">
    <property type="entry name" value="GNAT"/>
    <property type="match status" value="2"/>
</dbReference>